<keyword evidence="3" id="KW-0436">Ligase</keyword>
<dbReference type="Pfam" id="PF13563">
    <property type="entry name" value="2_5_RNA_ligase2"/>
    <property type="match status" value="1"/>
</dbReference>
<dbReference type="RefSeq" id="WP_132709303.1">
    <property type="nucleotide sequence ID" value="NZ_JACIGF010000011.1"/>
</dbReference>
<evidence type="ECO:0000256" key="2">
    <source>
        <dbReference type="HAMAP-Rule" id="MF_01940"/>
    </source>
</evidence>
<keyword evidence="4" id="KW-1185">Reference proteome</keyword>
<organism evidence="3 4">
    <name type="scientific">Rhodothalassium salexigens DSM 2132</name>
    <dbReference type="NCBI Taxonomy" id="1188247"/>
    <lineage>
        <taxon>Bacteria</taxon>
        <taxon>Pseudomonadati</taxon>
        <taxon>Pseudomonadota</taxon>
        <taxon>Alphaproteobacteria</taxon>
        <taxon>Rhodothalassiales</taxon>
        <taxon>Rhodothalassiaceae</taxon>
        <taxon>Rhodothalassium</taxon>
    </lineage>
</organism>
<reference evidence="3 4" key="1">
    <citation type="submission" date="2019-03" db="EMBL/GenBank/DDBJ databases">
        <title>Genomic Encyclopedia of Type Strains, Phase IV (KMG-IV): sequencing the most valuable type-strain genomes for metagenomic binning, comparative biology and taxonomic classification.</title>
        <authorList>
            <person name="Goeker M."/>
        </authorList>
    </citation>
    <scope>NUCLEOTIDE SEQUENCE [LARGE SCALE GENOMIC DNA]</scope>
    <source>
        <strain evidence="3 4">DSM 2132</strain>
    </source>
</reference>
<feature type="short sequence motif" description="HXTX 1" evidence="2">
    <location>
        <begin position="37"/>
        <end position="40"/>
    </location>
</feature>
<proteinExistence type="inferred from homology"/>
<dbReference type="HAMAP" id="MF_01940">
    <property type="entry name" value="RNA_CPDase"/>
    <property type="match status" value="1"/>
</dbReference>
<dbReference type="Gene3D" id="3.90.1140.10">
    <property type="entry name" value="Cyclic phosphodiesterase"/>
    <property type="match status" value="1"/>
</dbReference>
<comment type="similarity">
    <text evidence="2">Belongs to the 2H phosphoesterase superfamily. ThpR family.</text>
</comment>
<dbReference type="OrthoDB" id="9793819at2"/>
<dbReference type="GO" id="GO:0016874">
    <property type="term" value="F:ligase activity"/>
    <property type="evidence" value="ECO:0007669"/>
    <property type="project" value="UniProtKB-KW"/>
</dbReference>
<dbReference type="Proteomes" id="UP000295399">
    <property type="component" value="Unassembled WGS sequence"/>
</dbReference>
<evidence type="ECO:0000313" key="4">
    <source>
        <dbReference type="Proteomes" id="UP000295399"/>
    </source>
</evidence>
<keyword evidence="1 2" id="KW-0378">Hydrolase</keyword>
<dbReference type="InParanoid" id="A0A4R2PC47"/>
<name>A0A4R2PC47_RHOSA</name>
<evidence type="ECO:0000313" key="3">
    <source>
        <dbReference type="EMBL" id="TCP31495.1"/>
    </source>
</evidence>
<protein>
    <recommendedName>
        <fullName evidence="2">RNA 2',3'-cyclic phosphodiesterase</fullName>
        <shortName evidence="2">RNA 2',3'-CPDase</shortName>
        <ecNumber evidence="2">3.1.4.58</ecNumber>
    </recommendedName>
</protein>
<gene>
    <name evidence="3" type="ORF">EV659_11165</name>
</gene>
<dbReference type="InterPro" id="IPR009097">
    <property type="entry name" value="Cyclic_Pdiesterase"/>
</dbReference>
<feature type="active site" description="Proton donor" evidence="2">
    <location>
        <position position="37"/>
    </location>
</feature>
<feature type="active site" description="Proton acceptor" evidence="2">
    <location>
        <position position="121"/>
    </location>
</feature>
<dbReference type="InterPro" id="IPR004175">
    <property type="entry name" value="RNA_CPDase"/>
</dbReference>
<comment type="caution">
    <text evidence="3">The sequence shown here is derived from an EMBL/GenBank/DDBJ whole genome shotgun (WGS) entry which is preliminary data.</text>
</comment>
<dbReference type="GO" id="GO:0008664">
    <property type="term" value="F:RNA 2',3'-cyclic 3'-phosphodiesterase activity"/>
    <property type="evidence" value="ECO:0007669"/>
    <property type="project" value="UniProtKB-EC"/>
</dbReference>
<dbReference type="GO" id="GO:0004113">
    <property type="term" value="F:2',3'-cyclic-nucleotide 3'-phosphodiesterase activity"/>
    <property type="evidence" value="ECO:0007669"/>
    <property type="project" value="InterPro"/>
</dbReference>
<dbReference type="NCBIfam" id="TIGR02258">
    <property type="entry name" value="2_5_ligase"/>
    <property type="match status" value="1"/>
</dbReference>
<dbReference type="SUPFAM" id="SSF55144">
    <property type="entry name" value="LigT-like"/>
    <property type="match status" value="1"/>
</dbReference>
<evidence type="ECO:0000256" key="1">
    <source>
        <dbReference type="ARBA" id="ARBA00022801"/>
    </source>
</evidence>
<sequence length="203" mass="22369">MHRLFVGLALPQPVRQHLLLLMGGVDGARWQGDHQLHLTLRFIGEVPARQADDIRSALARVSAAPFTVTLEGLGTFGKPRSPRSLWIGVADADPLKHLHEKIDQALVRVGLAPEQRKFKPHVTLARFKRANPAKLDGYLEARAGARTAAFPVTRFTLFESHLCSDGALYDPVETYPLDRSGPEAVEDGPDLPRIAAAERLHVE</sequence>
<dbReference type="PANTHER" id="PTHR35561">
    <property type="entry name" value="RNA 2',3'-CYCLIC PHOSPHODIESTERASE"/>
    <property type="match status" value="1"/>
</dbReference>
<comment type="catalytic activity">
    <reaction evidence="2">
        <text>a 3'-end 2',3'-cyclophospho-ribonucleotide-RNA + H2O = a 3'-end 2'-phospho-ribonucleotide-RNA + H(+)</text>
        <dbReference type="Rhea" id="RHEA:11828"/>
        <dbReference type="Rhea" id="RHEA-COMP:10464"/>
        <dbReference type="Rhea" id="RHEA-COMP:17353"/>
        <dbReference type="ChEBI" id="CHEBI:15377"/>
        <dbReference type="ChEBI" id="CHEBI:15378"/>
        <dbReference type="ChEBI" id="CHEBI:83064"/>
        <dbReference type="ChEBI" id="CHEBI:173113"/>
        <dbReference type="EC" id="3.1.4.58"/>
    </reaction>
</comment>
<accession>A0A4R2PC47</accession>
<dbReference type="EC" id="3.1.4.58" evidence="2"/>
<dbReference type="PANTHER" id="PTHR35561:SF1">
    <property type="entry name" value="RNA 2',3'-CYCLIC PHOSPHODIESTERASE"/>
    <property type="match status" value="1"/>
</dbReference>
<dbReference type="EMBL" id="SLXO01000011">
    <property type="protein sequence ID" value="TCP31495.1"/>
    <property type="molecule type" value="Genomic_DNA"/>
</dbReference>
<feature type="short sequence motif" description="HXTX 2" evidence="2">
    <location>
        <begin position="121"/>
        <end position="124"/>
    </location>
</feature>
<dbReference type="AlphaFoldDB" id="A0A4R2PC47"/>
<comment type="function">
    <text evidence="2">Hydrolyzes RNA 2',3'-cyclic phosphodiester to an RNA 2'-phosphomonoester.</text>
</comment>
<dbReference type="FunCoup" id="A0A4R2PC47">
    <property type="interactions" value="25"/>
</dbReference>